<dbReference type="SUPFAM" id="SSF51206">
    <property type="entry name" value="cAMP-binding domain-like"/>
    <property type="match status" value="1"/>
</dbReference>
<feature type="region of interest" description="Disordered" evidence="4">
    <location>
        <begin position="214"/>
        <end position="234"/>
    </location>
</feature>
<evidence type="ECO:0000313" key="7">
    <source>
        <dbReference type="Proteomes" id="UP000001399"/>
    </source>
</evidence>
<dbReference type="InterPro" id="IPR036390">
    <property type="entry name" value="WH_DNA-bd_sf"/>
</dbReference>
<dbReference type="Pfam" id="PF13545">
    <property type="entry name" value="HTH_Crp_2"/>
    <property type="match status" value="1"/>
</dbReference>
<keyword evidence="7" id="KW-1185">Reference proteome</keyword>
<feature type="domain" description="HTH crp-type" evidence="5">
    <location>
        <begin position="133"/>
        <end position="207"/>
    </location>
</feature>
<dbReference type="InterPro" id="IPR018490">
    <property type="entry name" value="cNMP-bd_dom_sf"/>
</dbReference>
<dbReference type="InterPro" id="IPR036388">
    <property type="entry name" value="WH-like_DNA-bd_sf"/>
</dbReference>
<evidence type="ECO:0000256" key="2">
    <source>
        <dbReference type="ARBA" id="ARBA00023125"/>
    </source>
</evidence>
<accession>E3I4X0</accession>
<dbReference type="Gene3D" id="1.10.10.10">
    <property type="entry name" value="Winged helix-like DNA-binding domain superfamily/Winged helix DNA-binding domain"/>
    <property type="match status" value="1"/>
</dbReference>
<dbReference type="SMART" id="SM00419">
    <property type="entry name" value="HTH_CRP"/>
    <property type="match status" value="1"/>
</dbReference>
<dbReference type="KEGG" id="rva:Rvan_3622"/>
<name>E3I4X0_RHOVT</name>
<dbReference type="Gene3D" id="2.60.120.10">
    <property type="entry name" value="Jelly Rolls"/>
    <property type="match status" value="1"/>
</dbReference>
<dbReference type="Proteomes" id="UP000001399">
    <property type="component" value="Chromosome"/>
</dbReference>
<keyword evidence="1" id="KW-0805">Transcription regulation</keyword>
<dbReference type="CDD" id="cd00038">
    <property type="entry name" value="CAP_ED"/>
    <property type="match status" value="1"/>
</dbReference>
<dbReference type="SUPFAM" id="SSF46785">
    <property type="entry name" value="Winged helix' DNA-binding domain"/>
    <property type="match status" value="1"/>
</dbReference>
<sequence length="234" mass="25375">MPPRFSIDDILAKPSGASFFDGFIAQSHEKGGLISAGLPDRDGVLVVMDGKLRVYLIGEDREMTLFYLVPGDMFCTHSGCLIEAVEKTDIRYADIGTFAKKLEDNPSLAFGLIGILGRAMMGCMRTIEDLVFRDIKQRLARFFLDRARVAQGNAGTEVPLFIELTVEEIANLVGSSRQTTSAALNALMREGLISRKGRSNYTVADVGRLAAAAGTAFPPPDETTRPARQADGGR</sequence>
<dbReference type="EMBL" id="CP002292">
    <property type="protein sequence ID" value="ADP72792.1"/>
    <property type="molecule type" value="Genomic_DNA"/>
</dbReference>
<dbReference type="GO" id="GO:0003677">
    <property type="term" value="F:DNA binding"/>
    <property type="evidence" value="ECO:0007669"/>
    <property type="project" value="UniProtKB-KW"/>
</dbReference>
<gene>
    <name evidence="6" type="ordered locus">Rvan_3622</name>
</gene>
<dbReference type="OrthoDB" id="7263823at2"/>
<dbReference type="InterPro" id="IPR012318">
    <property type="entry name" value="HTH_CRP"/>
</dbReference>
<proteinExistence type="predicted"/>
<evidence type="ECO:0000256" key="3">
    <source>
        <dbReference type="ARBA" id="ARBA00023163"/>
    </source>
</evidence>
<evidence type="ECO:0000256" key="1">
    <source>
        <dbReference type="ARBA" id="ARBA00023015"/>
    </source>
</evidence>
<dbReference type="HOGENOM" id="CLU_075053_3_7_5"/>
<dbReference type="AlphaFoldDB" id="E3I4X0"/>
<keyword evidence="3" id="KW-0804">Transcription</keyword>
<dbReference type="CDD" id="cd00092">
    <property type="entry name" value="HTH_CRP"/>
    <property type="match status" value="1"/>
</dbReference>
<dbReference type="RefSeq" id="WP_013421147.1">
    <property type="nucleotide sequence ID" value="NC_014664.1"/>
</dbReference>
<dbReference type="InterPro" id="IPR000595">
    <property type="entry name" value="cNMP-bd_dom"/>
</dbReference>
<organism evidence="6 7">
    <name type="scientific">Rhodomicrobium vannielii (strain ATCC 17100 / DSM 162 / LMG 4299 / NCIMB 10020 / ATH 3.1.1)</name>
    <dbReference type="NCBI Taxonomy" id="648757"/>
    <lineage>
        <taxon>Bacteria</taxon>
        <taxon>Pseudomonadati</taxon>
        <taxon>Pseudomonadota</taxon>
        <taxon>Alphaproteobacteria</taxon>
        <taxon>Hyphomicrobiales</taxon>
        <taxon>Hyphomicrobiaceae</taxon>
        <taxon>Rhodomicrobium</taxon>
    </lineage>
</organism>
<keyword evidence="2" id="KW-0238">DNA-binding</keyword>
<dbReference type="GO" id="GO:0006355">
    <property type="term" value="P:regulation of DNA-templated transcription"/>
    <property type="evidence" value="ECO:0007669"/>
    <property type="project" value="InterPro"/>
</dbReference>
<evidence type="ECO:0000313" key="6">
    <source>
        <dbReference type="EMBL" id="ADP72792.1"/>
    </source>
</evidence>
<dbReference type="STRING" id="648757.Rvan_3622"/>
<dbReference type="PROSITE" id="PS51063">
    <property type="entry name" value="HTH_CRP_2"/>
    <property type="match status" value="1"/>
</dbReference>
<evidence type="ECO:0000256" key="4">
    <source>
        <dbReference type="SAM" id="MobiDB-lite"/>
    </source>
</evidence>
<reference evidence="7" key="1">
    <citation type="journal article" date="2011" name="J. Bacteriol.">
        <title>Genome sequences of eight morphologically diverse alphaproteobacteria.</title>
        <authorList>
            <consortium name="US DOE Joint Genome Institute"/>
            <person name="Brown P.J."/>
            <person name="Kysela D.T."/>
            <person name="Buechlein A."/>
            <person name="Hemmerich C."/>
            <person name="Brun Y.V."/>
        </authorList>
    </citation>
    <scope>NUCLEOTIDE SEQUENCE [LARGE SCALE GENOMIC DNA]</scope>
    <source>
        <strain evidence="7">ATCC 17100 / ATH 3.1.1 / DSM 162 / LMG 4299</strain>
    </source>
</reference>
<dbReference type="eggNOG" id="COG0664">
    <property type="taxonomic scope" value="Bacteria"/>
</dbReference>
<protein>
    <submittedName>
        <fullName evidence="6">Putative transcriptional regulator, Crp/Fnr family</fullName>
    </submittedName>
</protein>
<evidence type="ECO:0000259" key="5">
    <source>
        <dbReference type="PROSITE" id="PS51063"/>
    </source>
</evidence>
<dbReference type="InterPro" id="IPR014710">
    <property type="entry name" value="RmlC-like_jellyroll"/>
</dbReference>